<evidence type="ECO:0000313" key="7">
    <source>
        <dbReference type="Proteomes" id="UP000292235"/>
    </source>
</evidence>
<dbReference type="InterPro" id="IPR041522">
    <property type="entry name" value="CdaR_GGDEF"/>
</dbReference>
<dbReference type="KEGG" id="strr:EKD16_19225"/>
<feature type="domain" description="PucR C-terminal helix-turn-helix" evidence="4">
    <location>
        <begin position="506"/>
        <end position="564"/>
    </location>
</feature>
<dbReference type="Pfam" id="PF13556">
    <property type="entry name" value="HTH_30"/>
    <property type="match status" value="1"/>
</dbReference>
<evidence type="ECO:0000256" key="1">
    <source>
        <dbReference type="ARBA" id="ARBA00006754"/>
    </source>
</evidence>
<dbReference type="PANTHER" id="PTHR33744:SF7">
    <property type="entry name" value="PUCR FAMILY TRANSCRIPTIONAL REGULATOR"/>
    <property type="match status" value="1"/>
</dbReference>
<evidence type="ECO:0000313" key="6">
    <source>
        <dbReference type="EMBL" id="QBI55608.1"/>
    </source>
</evidence>
<dbReference type="AlphaFoldDB" id="A0A4P6Q4H9"/>
<dbReference type="Proteomes" id="UP000292235">
    <property type="component" value="Chromosome"/>
</dbReference>
<keyword evidence="7" id="KW-1185">Reference proteome</keyword>
<dbReference type="Pfam" id="PF07905">
    <property type="entry name" value="PucR"/>
    <property type="match status" value="1"/>
</dbReference>
<feature type="domain" description="CdaR GGDEF-like" evidence="5">
    <location>
        <begin position="315"/>
        <end position="453"/>
    </location>
</feature>
<name>A0A4P6Q4H9_9ACTN</name>
<accession>A0A4P6Q4H9</accession>
<dbReference type="EMBL" id="CP036455">
    <property type="protein sequence ID" value="QBI55608.1"/>
    <property type="molecule type" value="Genomic_DNA"/>
</dbReference>
<sequence>MENIANDGAGSGQDLPSADPVHSASTLARGLSVADALSLSSLSGTEVLAGASGLGRVIRRLNVMEVPDILPWVKPDEMLLTTGYPLRSAGDLAGLVRELDARGLAAVAIKLGRYVDTLPDEVLRTADSLGLPLLRLDEEVAFDDVLNQLLTDIVDRQAAILARAEEVHRVLVDVILAGGGLAAITGKLPELLDGSVMVTTPDGRVLARSGMDADVLADARCFDPAGGRFQVENFKHGVRALDDADPRVVQVPVLAGSLDHGRVVLITRGRSAEPADVHLLERAAATAALVITRDLAVAAVEGKYQGDFLRDLLAGRAGEPGHAIRHCASLGWDIDRPLVVAVAELDGEAATQVPTAGDLRPAHERFAGAWSMVVRDRDPGAAVVGYSQEVVVLMGAGGEGEAGPGRLVRSVIAQVAGDGGGGRRSFATGISRVAAGPAELPRAYEQARQAARVGRRMNGPGSVAEFDELGVYRLLSQIPDTAELRSFTEETLGELARTGSPEHDDLRATLETLLDNNLNVAETARLLHFHYNTLRYRIGKLERMLGPFSTDPHLRLNLMVALRVVRMRDLRG</sequence>
<evidence type="ECO:0000259" key="3">
    <source>
        <dbReference type="Pfam" id="PF07905"/>
    </source>
</evidence>
<protein>
    <submittedName>
        <fullName evidence="6">Purine catabolism regulatory protein</fullName>
    </submittedName>
</protein>
<evidence type="ECO:0000256" key="2">
    <source>
        <dbReference type="SAM" id="MobiDB-lite"/>
    </source>
</evidence>
<feature type="region of interest" description="Disordered" evidence="2">
    <location>
        <begin position="1"/>
        <end position="21"/>
    </location>
</feature>
<proteinExistence type="inferred from homology"/>
<organism evidence="6 7">
    <name type="scientific">Streptomonospora litoralis</name>
    <dbReference type="NCBI Taxonomy" id="2498135"/>
    <lineage>
        <taxon>Bacteria</taxon>
        <taxon>Bacillati</taxon>
        <taxon>Actinomycetota</taxon>
        <taxon>Actinomycetes</taxon>
        <taxon>Streptosporangiales</taxon>
        <taxon>Nocardiopsidaceae</taxon>
        <taxon>Streptomonospora</taxon>
    </lineage>
</organism>
<dbReference type="RefSeq" id="WP_165498609.1">
    <property type="nucleotide sequence ID" value="NZ_CP036455.1"/>
</dbReference>
<evidence type="ECO:0000259" key="5">
    <source>
        <dbReference type="Pfam" id="PF17853"/>
    </source>
</evidence>
<dbReference type="InterPro" id="IPR051448">
    <property type="entry name" value="CdaR-like_regulators"/>
</dbReference>
<evidence type="ECO:0000259" key="4">
    <source>
        <dbReference type="Pfam" id="PF13556"/>
    </source>
</evidence>
<reference evidence="6 7" key="1">
    <citation type="submission" date="2019-02" db="EMBL/GenBank/DDBJ databases">
        <authorList>
            <person name="Khodamoradi S."/>
            <person name="Hahnke R.L."/>
            <person name="Kaempfer P."/>
            <person name="Schumann P."/>
            <person name="Rohde M."/>
            <person name="Steinert M."/>
            <person name="Luzhetskyy A."/>
            <person name="Wink J."/>
            <person name="Ruckert C."/>
        </authorList>
    </citation>
    <scope>NUCLEOTIDE SEQUENCE [LARGE SCALE GENOMIC DNA]</scope>
    <source>
        <strain evidence="6 7">M2</strain>
    </source>
</reference>
<dbReference type="Gene3D" id="1.10.10.2840">
    <property type="entry name" value="PucR C-terminal helix-turn-helix domain"/>
    <property type="match status" value="1"/>
</dbReference>
<comment type="similarity">
    <text evidence="1">Belongs to the CdaR family.</text>
</comment>
<feature type="domain" description="Purine catabolism PurC-like" evidence="3">
    <location>
        <begin position="35"/>
        <end position="153"/>
    </location>
</feature>
<dbReference type="Pfam" id="PF17853">
    <property type="entry name" value="GGDEF_2"/>
    <property type="match status" value="1"/>
</dbReference>
<gene>
    <name evidence="6" type="primary">pucR2</name>
    <name evidence="6" type="ORF">EKD16_19225</name>
</gene>
<dbReference type="InterPro" id="IPR012914">
    <property type="entry name" value="PucR_dom"/>
</dbReference>
<dbReference type="InterPro" id="IPR042070">
    <property type="entry name" value="PucR_C-HTH_sf"/>
</dbReference>
<dbReference type="PANTHER" id="PTHR33744">
    <property type="entry name" value="CARBOHYDRATE DIACID REGULATOR"/>
    <property type="match status" value="1"/>
</dbReference>
<dbReference type="InterPro" id="IPR025736">
    <property type="entry name" value="PucR_C-HTH_dom"/>
</dbReference>